<accession>A0A645HI92</accession>
<gene>
    <name evidence="1" type="ORF">SDC9_185984</name>
</gene>
<dbReference type="AlphaFoldDB" id="A0A645HI92"/>
<dbReference type="EMBL" id="VSSQ01093708">
    <property type="protein sequence ID" value="MPN38460.1"/>
    <property type="molecule type" value="Genomic_DNA"/>
</dbReference>
<proteinExistence type="predicted"/>
<protein>
    <submittedName>
        <fullName evidence="1">Uncharacterized protein</fullName>
    </submittedName>
</protein>
<comment type="caution">
    <text evidence="1">The sequence shown here is derived from an EMBL/GenBank/DDBJ whole genome shotgun (WGS) entry which is preliminary data.</text>
</comment>
<organism evidence="1">
    <name type="scientific">bioreactor metagenome</name>
    <dbReference type="NCBI Taxonomy" id="1076179"/>
    <lineage>
        <taxon>unclassified sequences</taxon>
        <taxon>metagenomes</taxon>
        <taxon>ecological metagenomes</taxon>
    </lineage>
</organism>
<name>A0A645HI92_9ZZZZ</name>
<sequence>MAFIHRFGDFTPLIGQGDMAVLVHVDIAVFAQLFHRHAHARLFKIERADDVDRAHLGVAAA</sequence>
<reference evidence="1" key="1">
    <citation type="submission" date="2019-08" db="EMBL/GenBank/DDBJ databases">
        <authorList>
            <person name="Kucharzyk K."/>
            <person name="Murdoch R.W."/>
            <person name="Higgins S."/>
            <person name="Loffler F."/>
        </authorList>
    </citation>
    <scope>NUCLEOTIDE SEQUENCE</scope>
</reference>
<evidence type="ECO:0000313" key="1">
    <source>
        <dbReference type="EMBL" id="MPN38460.1"/>
    </source>
</evidence>